<comment type="catalytic activity">
    <reaction evidence="14 15 17">
        <text>guanosine(37) in tRNA + S-adenosyl-L-methionine = N(1)-methylguanosine(37) in tRNA + S-adenosyl-L-homocysteine + H(+)</text>
        <dbReference type="Rhea" id="RHEA:36899"/>
        <dbReference type="Rhea" id="RHEA-COMP:10145"/>
        <dbReference type="Rhea" id="RHEA-COMP:10147"/>
        <dbReference type="ChEBI" id="CHEBI:15378"/>
        <dbReference type="ChEBI" id="CHEBI:57856"/>
        <dbReference type="ChEBI" id="CHEBI:59789"/>
        <dbReference type="ChEBI" id="CHEBI:73542"/>
        <dbReference type="ChEBI" id="CHEBI:74269"/>
        <dbReference type="EC" id="2.1.1.228"/>
    </reaction>
</comment>
<evidence type="ECO:0000313" key="19">
    <source>
        <dbReference type="EMBL" id="CAC9924769.1"/>
    </source>
</evidence>
<evidence type="ECO:0000256" key="8">
    <source>
        <dbReference type="ARBA" id="ARBA00022603"/>
    </source>
</evidence>
<dbReference type="Proteomes" id="UP000586454">
    <property type="component" value="Unassembled WGS sequence"/>
</dbReference>
<comment type="function">
    <text evidence="1 15 17">Specifically methylates guanosine-37 in various tRNAs.</text>
</comment>
<evidence type="ECO:0000256" key="5">
    <source>
        <dbReference type="ARBA" id="ARBA00012807"/>
    </source>
</evidence>
<dbReference type="NCBIfam" id="TIGR00088">
    <property type="entry name" value="trmD"/>
    <property type="match status" value="1"/>
</dbReference>
<comment type="subcellular location">
    <subcellularLocation>
        <location evidence="2 15 17">Cytoplasm</location>
    </subcellularLocation>
</comment>
<evidence type="ECO:0000256" key="11">
    <source>
        <dbReference type="ARBA" id="ARBA00022694"/>
    </source>
</evidence>
<evidence type="ECO:0000256" key="16">
    <source>
        <dbReference type="PIRSR" id="PIRSR000386-1"/>
    </source>
</evidence>
<dbReference type="PIRSF" id="PIRSF000386">
    <property type="entry name" value="tRNA_mtase"/>
    <property type="match status" value="1"/>
</dbReference>
<evidence type="ECO:0000256" key="7">
    <source>
        <dbReference type="ARBA" id="ARBA00022490"/>
    </source>
</evidence>
<dbReference type="InterPro" id="IPR002649">
    <property type="entry name" value="tRNA_m1G_MeTrfase_TrmD"/>
</dbReference>
<dbReference type="PANTHER" id="PTHR46417">
    <property type="entry name" value="TRNA (GUANINE-N(1)-)-METHYLTRANSFERASE"/>
    <property type="match status" value="1"/>
</dbReference>
<evidence type="ECO:0000256" key="4">
    <source>
        <dbReference type="ARBA" id="ARBA00011738"/>
    </source>
</evidence>
<dbReference type="FunFam" id="3.40.1280.10:FF:000001">
    <property type="entry name" value="tRNA (guanine-N(1)-)-methyltransferase"/>
    <property type="match status" value="1"/>
</dbReference>
<dbReference type="Gene3D" id="1.10.1270.20">
    <property type="entry name" value="tRNA(m1g37)methyltransferase, domain 2"/>
    <property type="match status" value="1"/>
</dbReference>
<dbReference type="InterPro" id="IPR029026">
    <property type="entry name" value="tRNA_m1G_MTases_N"/>
</dbReference>
<protein>
    <recommendedName>
        <fullName evidence="6 15">tRNA (guanine-N(1)-)-methyltransferase</fullName>
        <ecNumber evidence="5 15">2.1.1.228</ecNumber>
    </recommendedName>
    <alternativeName>
        <fullName evidence="12 15">M1G-methyltransferase</fullName>
    </alternativeName>
    <alternativeName>
        <fullName evidence="13 15">tRNA [GM37] methyltransferase</fullName>
    </alternativeName>
</protein>
<evidence type="ECO:0000256" key="14">
    <source>
        <dbReference type="ARBA" id="ARBA00047783"/>
    </source>
</evidence>
<dbReference type="GO" id="GO:0052906">
    <property type="term" value="F:tRNA (guanine(37)-N1)-methyltransferase activity"/>
    <property type="evidence" value="ECO:0007669"/>
    <property type="project" value="UniProtKB-UniRule"/>
</dbReference>
<organism evidence="19 20">
    <name type="scientific">Aedoeadaptatus nemausensis</name>
    <dbReference type="NCBI Taxonomy" id="2582829"/>
    <lineage>
        <taxon>Bacteria</taxon>
        <taxon>Bacillati</taxon>
        <taxon>Bacillota</taxon>
        <taxon>Tissierellia</taxon>
        <taxon>Tissierellales</taxon>
        <taxon>Peptoniphilaceae</taxon>
        <taxon>Aedoeadaptatus</taxon>
    </lineage>
</organism>
<sequence>MRFTVLSLFPEFVEAMADYSVIGRGVQSGLISLECVDIRDYTLDKHNNVDDYGYGGGPGMVLQPQPVVDAILKNRGWEGHVIHLSPRGKVLTQEKVEELSKKEHIVLVNGHYEGIDQRVLDHYIDEEISIGDYVLSGGELGSMILIDAVSRLIPGVLSNQDSAIEESHSSGILEHGHYTRPYNFRGYRVPDILLSGNHKKIEDYRRKESLKVTYLRRPDLLGSAELSSSDIDYLRALKKQIKEEKNGHH</sequence>
<name>A0A6V6Y0P2_9FIRM</name>
<dbReference type="Gene3D" id="3.40.1280.10">
    <property type="match status" value="1"/>
</dbReference>
<dbReference type="PANTHER" id="PTHR46417:SF1">
    <property type="entry name" value="TRNA (GUANINE-N(1)-)-METHYLTRANSFERASE"/>
    <property type="match status" value="1"/>
</dbReference>
<dbReference type="Pfam" id="PF01746">
    <property type="entry name" value="tRNA_m1G_MT"/>
    <property type="match status" value="1"/>
</dbReference>
<dbReference type="CDD" id="cd18080">
    <property type="entry name" value="TrmD-like"/>
    <property type="match status" value="1"/>
</dbReference>
<dbReference type="InterPro" id="IPR023148">
    <property type="entry name" value="tRNA_m1G_MeTrfase_C_sf"/>
</dbReference>
<comment type="subunit">
    <text evidence="4 15 17">Homodimer.</text>
</comment>
<keyword evidence="7 15" id="KW-0963">Cytoplasm</keyword>
<evidence type="ECO:0000256" key="2">
    <source>
        <dbReference type="ARBA" id="ARBA00004496"/>
    </source>
</evidence>
<dbReference type="NCBIfam" id="NF000648">
    <property type="entry name" value="PRK00026.1"/>
    <property type="match status" value="1"/>
</dbReference>
<evidence type="ECO:0000256" key="12">
    <source>
        <dbReference type="ARBA" id="ARBA00029736"/>
    </source>
</evidence>
<evidence type="ECO:0000256" key="15">
    <source>
        <dbReference type="HAMAP-Rule" id="MF_00605"/>
    </source>
</evidence>
<evidence type="ECO:0000256" key="6">
    <source>
        <dbReference type="ARBA" id="ARBA00014679"/>
    </source>
</evidence>
<keyword evidence="10 15" id="KW-0949">S-adenosyl-L-methionine</keyword>
<evidence type="ECO:0000256" key="3">
    <source>
        <dbReference type="ARBA" id="ARBA00007630"/>
    </source>
</evidence>
<comment type="caution">
    <text evidence="19">The sequence shown here is derived from an EMBL/GenBank/DDBJ whole genome shotgun (WGS) entry which is preliminary data.</text>
</comment>
<evidence type="ECO:0000256" key="9">
    <source>
        <dbReference type="ARBA" id="ARBA00022679"/>
    </source>
</evidence>
<feature type="binding site" evidence="15 16">
    <location>
        <position position="110"/>
    </location>
    <ligand>
        <name>S-adenosyl-L-methionine</name>
        <dbReference type="ChEBI" id="CHEBI:59789"/>
    </ligand>
</feature>
<feature type="domain" description="tRNA methyltransferase TRMD/TRM10-type" evidence="18">
    <location>
        <begin position="1"/>
        <end position="221"/>
    </location>
</feature>
<dbReference type="FunFam" id="1.10.1270.20:FF:000001">
    <property type="entry name" value="tRNA (guanine-N(1)-)-methyltransferase"/>
    <property type="match status" value="1"/>
</dbReference>
<dbReference type="EMBL" id="CAIJCS010000014">
    <property type="protein sequence ID" value="CAC9924769.1"/>
    <property type="molecule type" value="Genomic_DNA"/>
</dbReference>
<keyword evidence="20" id="KW-1185">Reference proteome</keyword>
<evidence type="ECO:0000256" key="13">
    <source>
        <dbReference type="ARBA" id="ARBA00033392"/>
    </source>
</evidence>
<dbReference type="EC" id="2.1.1.228" evidence="5 15"/>
<comment type="similarity">
    <text evidence="3 15 17">Belongs to the RNA methyltransferase TrmD family.</text>
</comment>
<keyword evidence="9 15" id="KW-0808">Transferase</keyword>
<evidence type="ECO:0000259" key="18">
    <source>
        <dbReference type="Pfam" id="PF01746"/>
    </source>
</evidence>
<dbReference type="RefSeq" id="WP_180498605.1">
    <property type="nucleotide sequence ID" value="NZ_CAIJCS010000014.1"/>
</dbReference>
<dbReference type="InterPro" id="IPR016009">
    <property type="entry name" value="tRNA_MeTrfase_TRMD/TRM10"/>
</dbReference>
<evidence type="ECO:0000256" key="10">
    <source>
        <dbReference type="ARBA" id="ARBA00022691"/>
    </source>
</evidence>
<evidence type="ECO:0000313" key="20">
    <source>
        <dbReference type="Proteomes" id="UP000586454"/>
    </source>
</evidence>
<dbReference type="HAMAP" id="MF_00605">
    <property type="entry name" value="TrmD"/>
    <property type="match status" value="1"/>
</dbReference>
<dbReference type="AlphaFoldDB" id="A0A6V6Y0P2"/>
<dbReference type="GO" id="GO:0005829">
    <property type="term" value="C:cytosol"/>
    <property type="evidence" value="ECO:0007669"/>
    <property type="project" value="TreeGrafter"/>
</dbReference>
<dbReference type="InterPro" id="IPR029028">
    <property type="entry name" value="Alpha/beta_knot_MTases"/>
</dbReference>
<feature type="binding site" evidence="15 16">
    <location>
        <begin position="130"/>
        <end position="135"/>
    </location>
    <ligand>
        <name>S-adenosyl-L-methionine</name>
        <dbReference type="ChEBI" id="CHEBI:59789"/>
    </ligand>
</feature>
<reference evidence="19 20" key="1">
    <citation type="submission" date="2020-06" db="EMBL/GenBank/DDBJ databases">
        <authorList>
            <person name="Criscuolo A."/>
        </authorList>
    </citation>
    <scope>NUCLEOTIDE SEQUENCE [LARGE SCALE GENOMIC DNA]</scope>
    <source>
        <strain evidence="19">1804121828</strain>
    </source>
</reference>
<dbReference type="SUPFAM" id="SSF75217">
    <property type="entry name" value="alpha/beta knot"/>
    <property type="match status" value="1"/>
</dbReference>
<evidence type="ECO:0000256" key="17">
    <source>
        <dbReference type="RuleBase" id="RU003464"/>
    </source>
</evidence>
<proteinExistence type="inferred from homology"/>
<evidence type="ECO:0000256" key="1">
    <source>
        <dbReference type="ARBA" id="ARBA00002634"/>
    </source>
</evidence>
<keyword evidence="11 15" id="KW-0819">tRNA processing</keyword>
<accession>A0A6V6Y0P2</accession>
<dbReference type="GO" id="GO:0002939">
    <property type="term" value="P:tRNA N1-guanine methylation"/>
    <property type="evidence" value="ECO:0007669"/>
    <property type="project" value="TreeGrafter"/>
</dbReference>
<gene>
    <name evidence="15" type="primary">trmD</name>
    <name evidence="19" type="ORF">PEPNEM18_00341</name>
</gene>
<keyword evidence="8 15" id="KW-0489">Methyltransferase</keyword>